<evidence type="ECO:0000256" key="2">
    <source>
        <dbReference type="ARBA" id="ARBA00009045"/>
    </source>
</evidence>
<evidence type="ECO:0000313" key="11">
    <source>
        <dbReference type="EMBL" id="CCA15102.1"/>
    </source>
</evidence>
<proteinExistence type="inferred from homology"/>
<dbReference type="HOGENOM" id="CLU_944649_0_0_1"/>
<keyword evidence="5" id="KW-0378">Hydrolase</keyword>
<evidence type="ECO:0000256" key="7">
    <source>
        <dbReference type="ARBA" id="ARBA00023136"/>
    </source>
</evidence>
<keyword evidence="4 9" id="KW-0812">Transmembrane</keyword>
<comment type="subcellular location">
    <subcellularLocation>
        <location evidence="1">Membrane</location>
        <topology evidence="1">Multi-pass membrane protein</topology>
    </subcellularLocation>
</comment>
<dbReference type="SUPFAM" id="SSF144091">
    <property type="entry name" value="Rhomboid-like"/>
    <property type="match status" value="1"/>
</dbReference>
<protein>
    <submittedName>
        <fullName evidence="11">Serine protease family S54 putative</fullName>
    </submittedName>
</protein>
<dbReference type="InterPro" id="IPR022764">
    <property type="entry name" value="Peptidase_S54_rhomboid_dom"/>
</dbReference>
<evidence type="ECO:0000256" key="8">
    <source>
        <dbReference type="SAM" id="MobiDB-lite"/>
    </source>
</evidence>
<dbReference type="EMBL" id="FR824053">
    <property type="protein sequence ID" value="CCA15102.1"/>
    <property type="molecule type" value="Genomic_DNA"/>
</dbReference>
<feature type="compositionally biased region" description="Basic and acidic residues" evidence="8">
    <location>
        <begin position="259"/>
        <end position="272"/>
    </location>
</feature>
<dbReference type="InterPro" id="IPR035952">
    <property type="entry name" value="Rhomboid-like_sf"/>
</dbReference>
<dbReference type="PANTHER" id="PTHR43066:SF1">
    <property type="entry name" value="RHOMBOID PROTEIN 2"/>
    <property type="match status" value="1"/>
</dbReference>
<evidence type="ECO:0000256" key="4">
    <source>
        <dbReference type="ARBA" id="ARBA00022692"/>
    </source>
</evidence>
<dbReference type="Pfam" id="PF01694">
    <property type="entry name" value="Rhomboid"/>
    <property type="match status" value="1"/>
</dbReference>
<name>F0W223_9STRA</name>
<dbReference type="FunFam" id="1.20.1540.10:FF:000008">
    <property type="entry name" value="RHOMBOID-like protein 13"/>
    <property type="match status" value="1"/>
</dbReference>
<dbReference type="GO" id="GO:0006508">
    <property type="term" value="P:proteolysis"/>
    <property type="evidence" value="ECO:0007669"/>
    <property type="project" value="UniProtKB-KW"/>
</dbReference>
<dbReference type="GO" id="GO:0016020">
    <property type="term" value="C:membrane"/>
    <property type="evidence" value="ECO:0007669"/>
    <property type="project" value="UniProtKB-SubCell"/>
</dbReference>
<evidence type="ECO:0000256" key="3">
    <source>
        <dbReference type="ARBA" id="ARBA00022670"/>
    </source>
</evidence>
<accession>F0W223</accession>
<organism evidence="11">
    <name type="scientific">Albugo laibachii Nc14</name>
    <dbReference type="NCBI Taxonomy" id="890382"/>
    <lineage>
        <taxon>Eukaryota</taxon>
        <taxon>Sar</taxon>
        <taxon>Stramenopiles</taxon>
        <taxon>Oomycota</taxon>
        <taxon>Peronosporomycetes</taxon>
        <taxon>Albuginales</taxon>
        <taxon>Albuginaceae</taxon>
        <taxon>Albugo</taxon>
    </lineage>
</organism>
<evidence type="ECO:0000256" key="5">
    <source>
        <dbReference type="ARBA" id="ARBA00022801"/>
    </source>
</evidence>
<gene>
    <name evidence="11" type="primary">AlNc14C8G1096</name>
    <name evidence="11" type="ORF">ALNC14_012450</name>
</gene>
<keyword evidence="7 9" id="KW-0472">Membrane</keyword>
<feature type="domain" description="Peptidase S54 rhomboid" evidence="10">
    <location>
        <begin position="74"/>
        <end position="215"/>
    </location>
</feature>
<feature type="transmembrane region" description="Helical" evidence="9">
    <location>
        <begin position="115"/>
        <end position="138"/>
    </location>
</feature>
<dbReference type="Gene3D" id="1.20.1540.10">
    <property type="entry name" value="Rhomboid-like"/>
    <property type="match status" value="1"/>
</dbReference>
<feature type="region of interest" description="Disordered" evidence="8">
    <location>
        <begin position="244"/>
        <end position="272"/>
    </location>
</feature>
<evidence type="ECO:0000256" key="1">
    <source>
        <dbReference type="ARBA" id="ARBA00004141"/>
    </source>
</evidence>
<reference evidence="11" key="2">
    <citation type="submission" date="2011-02" db="EMBL/GenBank/DDBJ databases">
        <authorList>
            <person name="MacLean D."/>
        </authorList>
    </citation>
    <scope>NUCLEOTIDE SEQUENCE</scope>
</reference>
<reference evidence="11" key="1">
    <citation type="journal article" date="2011" name="PLoS Biol.">
        <title>Gene gain and loss during evolution of obligate parasitism in the white rust pathogen of Arabidopsis thaliana.</title>
        <authorList>
            <person name="Kemen E."/>
            <person name="Gardiner A."/>
            <person name="Schultz-Larsen T."/>
            <person name="Kemen A.C."/>
            <person name="Balmuth A.L."/>
            <person name="Robert-Seilaniantz A."/>
            <person name="Bailey K."/>
            <person name="Holub E."/>
            <person name="Studholme D.J."/>
            <person name="Maclean D."/>
            <person name="Jones J.D."/>
        </authorList>
    </citation>
    <scope>NUCLEOTIDE SEQUENCE</scope>
</reference>
<evidence type="ECO:0000256" key="6">
    <source>
        <dbReference type="ARBA" id="ARBA00022989"/>
    </source>
</evidence>
<keyword evidence="3 11" id="KW-0645">Protease</keyword>
<sequence>MRPGSRSRHGQRDKRNLLVLYMLIQKIMQMDRKPPLTISLIVLMSNLHFRIFDIGATLSPESYMLCPNLIVRRHEWERLIGSAFFHGDDIHLYHNMVSFLWKGYQLESKMGSYHFACLLIYLLLVSHGLIVLASYLIFKLQHNPHAWTQCSLGFSAVLFGLKVVLNSKSPNTSNIYGFQVPTKYAAWLELVLIHVLVPDASFLGHLCGIVAGYSWISHAAIGKKGETLYHKWISFIRSARHTPINGRPSGKLSQNQYAEDEKMARRLQEEEAAAEREAVRRRRLDRLSNVQTRLS</sequence>
<comment type="similarity">
    <text evidence="2">Belongs to the peptidase S54 family.</text>
</comment>
<dbReference type="AlphaFoldDB" id="F0W223"/>
<keyword evidence="6 9" id="KW-1133">Transmembrane helix</keyword>
<dbReference type="GO" id="GO:0004252">
    <property type="term" value="F:serine-type endopeptidase activity"/>
    <property type="evidence" value="ECO:0007669"/>
    <property type="project" value="InterPro"/>
</dbReference>
<evidence type="ECO:0000256" key="9">
    <source>
        <dbReference type="SAM" id="Phobius"/>
    </source>
</evidence>
<evidence type="ECO:0000259" key="10">
    <source>
        <dbReference type="Pfam" id="PF01694"/>
    </source>
</evidence>
<dbReference type="PANTHER" id="PTHR43066">
    <property type="entry name" value="RHOMBOID-RELATED PROTEIN"/>
    <property type="match status" value="1"/>
</dbReference>